<accession>A0A811UBF5</accession>
<evidence type="ECO:0000313" key="2">
    <source>
        <dbReference type="Proteomes" id="UP000606786"/>
    </source>
</evidence>
<keyword evidence="2" id="KW-1185">Reference proteome</keyword>
<dbReference type="EMBL" id="CAJHJT010000001">
    <property type="protein sequence ID" value="CAD6994755.1"/>
    <property type="molecule type" value="Genomic_DNA"/>
</dbReference>
<dbReference type="Gene3D" id="3.30.70.141">
    <property type="entry name" value="Nucleoside diphosphate kinase-like domain"/>
    <property type="match status" value="1"/>
</dbReference>
<reference evidence="1" key="1">
    <citation type="submission" date="2020-11" db="EMBL/GenBank/DDBJ databases">
        <authorList>
            <person name="Whitehead M."/>
        </authorList>
    </citation>
    <scope>NUCLEOTIDE SEQUENCE</scope>
    <source>
        <strain evidence="1">EGII</strain>
    </source>
</reference>
<protein>
    <submittedName>
        <fullName evidence="1">(Mediterranean fruit fly) hypothetical protein</fullName>
    </submittedName>
</protein>
<evidence type="ECO:0000313" key="1">
    <source>
        <dbReference type="EMBL" id="CAD6994755.1"/>
    </source>
</evidence>
<dbReference type="InterPro" id="IPR036850">
    <property type="entry name" value="NDK-like_dom_sf"/>
</dbReference>
<name>A0A811UBF5_CERCA</name>
<organism evidence="1 2">
    <name type="scientific">Ceratitis capitata</name>
    <name type="common">Mediterranean fruit fly</name>
    <name type="synonym">Tephritis capitata</name>
    <dbReference type="NCBI Taxonomy" id="7213"/>
    <lineage>
        <taxon>Eukaryota</taxon>
        <taxon>Metazoa</taxon>
        <taxon>Ecdysozoa</taxon>
        <taxon>Arthropoda</taxon>
        <taxon>Hexapoda</taxon>
        <taxon>Insecta</taxon>
        <taxon>Pterygota</taxon>
        <taxon>Neoptera</taxon>
        <taxon>Endopterygota</taxon>
        <taxon>Diptera</taxon>
        <taxon>Brachycera</taxon>
        <taxon>Muscomorpha</taxon>
        <taxon>Tephritoidea</taxon>
        <taxon>Tephritidae</taxon>
        <taxon>Ceratitis</taxon>
        <taxon>Ceratitis</taxon>
    </lineage>
</organism>
<gene>
    <name evidence="1" type="ORF">CCAP1982_LOCUS3488</name>
</gene>
<feature type="non-terminal residue" evidence="1">
    <location>
        <position position="1"/>
    </location>
</feature>
<dbReference type="SUPFAM" id="SSF54919">
    <property type="entry name" value="Nucleoside diphosphate kinase, NDK"/>
    <property type="match status" value="1"/>
</dbReference>
<comment type="caution">
    <text evidence="1">The sequence shown here is derived from an EMBL/GenBank/DDBJ whole genome shotgun (WGS) entry which is preliminary data.</text>
</comment>
<dbReference type="Proteomes" id="UP000606786">
    <property type="component" value="Unassembled WGS sequence"/>
</dbReference>
<dbReference type="AlphaFoldDB" id="A0A811UBF5"/>
<proteinExistence type="predicted"/>
<sequence>SHFYHGKIIEVLQQKDFKLVVMKFIALINHLSFGPVDLMVWECFNVVKTVHQMFGVTYSTDFLLGIIRSNFYINSDAVETAKKVPI</sequence>